<organism evidence="2 3">
    <name type="scientific">Musa troglodytarum</name>
    <name type="common">fe'i banana</name>
    <dbReference type="NCBI Taxonomy" id="320322"/>
    <lineage>
        <taxon>Eukaryota</taxon>
        <taxon>Viridiplantae</taxon>
        <taxon>Streptophyta</taxon>
        <taxon>Embryophyta</taxon>
        <taxon>Tracheophyta</taxon>
        <taxon>Spermatophyta</taxon>
        <taxon>Magnoliopsida</taxon>
        <taxon>Liliopsida</taxon>
        <taxon>Zingiberales</taxon>
        <taxon>Musaceae</taxon>
        <taxon>Musa</taxon>
    </lineage>
</organism>
<reference evidence="2" key="1">
    <citation type="submission" date="2022-05" db="EMBL/GenBank/DDBJ databases">
        <title>The Musa troglodytarum L. genome provides insights into the mechanism of non-climacteric behaviour and enrichment of carotenoids.</title>
        <authorList>
            <person name="Wang J."/>
        </authorList>
    </citation>
    <scope>NUCLEOTIDE SEQUENCE</scope>
    <source>
        <tissue evidence="2">Leaf</tissue>
    </source>
</reference>
<proteinExistence type="predicted"/>
<dbReference type="InterPro" id="IPR032675">
    <property type="entry name" value="LRR_dom_sf"/>
</dbReference>
<dbReference type="OrthoDB" id="1717404at2759"/>
<dbReference type="Proteomes" id="UP001055439">
    <property type="component" value="Chromosome 9"/>
</dbReference>
<evidence type="ECO:0000313" key="2">
    <source>
        <dbReference type="EMBL" id="URE48435.1"/>
    </source>
</evidence>
<feature type="region of interest" description="Disordered" evidence="1">
    <location>
        <begin position="115"/>
        <end position="139"/>
    </location>
</feature>
<evidence type="ECO:0000313" key="3">
    <source>
        <dbReference type="Proteomes" id="UP001055439"/>
    </source>
</evidence>
<sequence>MGALLPTARRFWPSVPPCLNRTSGSARRGRKNCCSRWYGVSCDPTTGRVADITLRGESEDPILARAGHSGGLMSGRISPEICRLDRLTTLILADWKQISGPIPLHHLLPSSASSTSLATASGSLPPTLAASPPHRPQRR</sequence>
<dbReference type="EMBL" id="CP097511">
    <property type="protein sequence ID" value="URE48435.1"/>
    <property type="molecule type" value="Genomic_DNA"/>
</dbReference>
<dbReference type="AlphaFoldDB" id="A0A9E7I995"/>
<protein>
    <submittedName>
        <fullName evidence="2">DNA-damage-repair toleration protein</fullName>
    </submittedName>
</protein>
<accession>A0A9E7I995</accession>
<evidence type="ECO:0000256" key="1">
    <source>
        <dbReference type="SAM" id="MobiDB-lite"/>
    </source>
</evidence>
<feature type="compositionally biased region" description="Low complexity" evidence="1">
    <location>
        <begin position="115"/>
        <end position="125"/>
    </location>
</feature>
<dbReference type="Gene3D" id="3.80.10.10">
    <property type="entry name" value="Ribonuclease Inhibitor"/>
    <property type="match status" value="1"/>
</dbReference>
<gene>
    <name evidence="2" type="ORF">MUK42_11886</name>
</gene>
<name>A0A9E7I995_9LILI</name>
<keyword evidence="3" id="KW-1185">Reference proteome</keyword>